<dbReference type="InterPro" id="IPR017115">
    <property type="entry name" value="Tellurite_resistance_TerA"/>
</dbReference>
<feature type="compositionally biased region" description="Low complexity" evidence="1">
    <location>
        <begin position="201"/>
        <end position="211"/>
    </location>
</feature>
<dbReference type="Pfam" id="PF02342">
    <property type="entry name" value="TerD"/>
    <property type="match status" value="1"/>
</dbReference>
<sequence length="438" mass="48087">MSSMIVRGQKTDVTKNRPGLTQFSLLLGWQAPDTMELDTSAFLLQANGRVASDDDLIFYGNAGNGFIRYIEQGSGTDRRRFDIALSAIPQQIDKIAITLTIYNAEVPGHTFSRMQQMYIRGVVDSGQTEVFRYNLEAGFSNETAIVIGELYRYQGEWKFAAVGAGYFGGLQELCSSYGVEVESPAEPQGTPPSPPPPAPSVQPSRSFVPPIQQSPPPMLPPAPPTSPTPPSAPLNLSKIELKKKGDVINLQKKPGVSLGELLINLNWNRKQGKSGGFFGFGGSSSQGADLDLGCLYELQDGTKGVVQALGNRFGSLELEPYISLDADDRTGERSNGENMRINGNRLSDIKRVLVFSFIYEGISRWTEADGVVTIQQQGGPDIIVRLDEPDNRRTMCAVAMIQNVGDTFSIEKVVQYFSGHREMDLAFNWNMRWTAGRK</sequence>
<feature type="domain" description="TerD" evidence="2">
    <location>
        <begin position="1"/>
        <end position="177"/>
    </location>
</feature>
<evidence type="ECO:0000259" key="2">
    <source>
        <dbReference type="Pfam" id="PF02342"/>
    </source>
</evidence>
<dbReference type="Gene3D" id="2.60.60.30">
    <property type="entry name" value="sav2460 like domains"/>
    <property type="match status" value="2"/>
</dbReference>
<dbReference type="PANTHER" id="PTHR32097">
    <property type="entry name" value="CAMP-BINDING PROTEIN 1-RELATED"/>
    <property type="match status" value="1"/>
</dbReference>
<dbReference type="Proteomes" id="UP001597233">
    <property type="component" value="Unassembled WGS sequence"/>
</dbReference>
<gene>
    <name evidence="3" type="ORF">ACFSC9_17750</name>
</gene>
<dbReference type="RefSeq" id="WP_347325166.1">
    <property type="nucleotide sequence ID" value="NZ_JBCGUH010000005.1"/>
</dbReference>
<feature type="compositionally biased region" description="Pro residues" evidence="1">
    <location>
        <begin position="189"/>
        <end position="200"/>
    </location>
</feature>
<name>A0ABW4RMH5_9BACL</name>
<reference evidence="4" key="1">
    <citation type="journal article" date="2019" name="Int. J. Syst. Evol. Microbiol.">
        <title>The Global Catalogue of Microorganisms (GCM) 10K type strain sequencing project: providing services to taxonomists for standard genome sequencing and annotation.</title>
        <authorList>
            <consortium name="The Broad Institute Genomics Platform"/>
            <consortium name="The Broad Institute Genome Sequencing Center for Infectious Disease"/>
            <person name="Wu L."/>
            <person name="Ma J."/>
        </authorList>
    </citation>
    <scope>NUCLEOTIDE SEQUENCE [LARGE SCALE GENOMIC DNA]</scope>
    <source>
        <strain evidence="4">CCUG 54950</strain>
    </source>
</reference>
<organism evidence="3 4">
    <name type="scientific">Paenibacillus wenxiniae</name>
    <dbReference type="NCBI Taxonomy" id="1636843"/>
    <lineage>
        <taxon>Bacteria</taxon>
        <taxon>Bacillati</taxon>
        <taxon>Bacillota</taxon>
        <taxon>Bacilli</taxon>
        <taxon>Bacillales</taxon>
        <taxon>Paenibacillaceae</taxon>
        <taxon>Paenibacillus</taxon>
    </lineage>
</organism>
<comment type="caution">
    <text evidence="3">The sequence shown here is derived from an EMBL/GenBank/DDBJ whole genome shotgun (WGS) entry which is preliminary data.</text>
</comment>
<dbReference type="PIRSF" id="PIRSF037118">
    <property type="entry name" value="Tellurite_resistance_TerA"/>
    <property type="match status" value="1"/>
</dbReference>
<evidence type="ECO:0000313" key="4">
    <source>
        <dbReference type="Proteomes" id="UP001597233"/>
    </source>
</evidence>
<evidence type="ECO:0000256" key="1">
    <source>
        <dbReference type="SAM" id="MobiDB-lite"/>
    </source>
</evidence>
<proteinExistence type="predicted"/>
<dbReference type="PANTHER" id="PTHR32097:SF3">
    <property type="entry name" value="TELLURITE RESISTANCE PROTEIN"/>
    <property type="match status" value="1"/>
</dbReference>
<protein>
    <submittedName>
        <fullName evidence="3">TerD family protein</fullName>
    </submittedName>
</protein>
<dbReference type="InterPro" id="IPR003325">
    <property type="entry name" value="TerD"/>
</dbReference>
<keyword evidence="4" id="KW-1185">Reference proteome</keyword>
<evidence type="ECO:0000313" key="3">
    <source>
        <dbReference type="EMBL" id="MFD1887342.1"/>
    </source>
</evidence>
<dbReference type="EMBL" id="JBHUEH010000023">
    <property type="protein sequence ID" value="MFD1887342.1"/>
    <property type="molecule type" value="Genomic_DNA"/>
</dbReference>
<dbReference type="InterPro" id="IPR051324">
    <property type="entry name" value="Stress/Tellurium_Resist"/>
</dbReference>
<accession>A0ABW4RMH5</accession>
<feature type="compositionally biased region" description="Pro residues" evidence="1">
    <location>
        <begin position="212"/>
        <end position="232"/>
    </location>
</feature>
<dbReference type="CDD" id="cd06974">
    <property type="entry name" value="TerD_like"/>
    <property type="match status" value="2"/>
</dbReference>
<feature type="region of interest" description="Disordered" evidence="1">
    <location>
        <begin position="181"/>
        <end position="235"/>
    </location>
</feature>